<accession>A0ABT7UAI7</accession>
<name>A0ABT7UAI7_9FIRM</name>
<dbReference type="InterPro" id="IPR003848">
    <property type="entry name" value="DUF218"/>
</dbReference>
<dbReference type="Gene3D" id="3.40.50.620">
    <property type="entry name" value="HUPs"/>
    <property type="match status" value="1"/>
</dbReference>
<dbReference type="EMBL" id="JAUDCG010000005">
    <property type="protein sequence ID" value="MDM8156390.1"/>
    <property type="molecule type" value="Genomic_DNA"/>
</dbReference>
<evidence type="ECO:0000259" key="2">
    <source>
        <dbReference type="Pfam" id="PF02698"/>
    </source>
</evidence>
<dbReference type="PANTHER" id="PTHR30336:SF20">
    <property type="entry name" value="DUF218 DOMAIN-CONTAINING PROTEIN"/>
    <property type="match status" value="1"/>
</dbReference>
<evidence type="ECO:0000313" key="3">
    <source>
        <dbReference type="EMBL" id="MDM8156390.1"/>
    </source>
</evidence>
<protein>
    <submittedName>
        <fullName evidence="3">YdcF family protein</fullName>
    </submittedName>
</protein>
<keyword evidence="1" id="KW-0812">Transmembrane</keyword>
<gene>
    <name evidence="3" type="ORF">QUV96_01905</name>
</gene>
<comment type="caution">
    <text evidence="3">The sequence shown here is derived from an EMBL/GenBank/DDBJ whole genome shotgun (WGS) entry which is preliminary data.</text>
</comment>
<organism evidence="3 4">
    <name type="scientific">Amedibacillus dolichus</name>
    <dbReference type="NCBI Taxonomy" id="31971"/>
    <lineage>
        <taxon>Bacteria</taxon>
        <taxon>Bacillati</taxon>
        <taxon>Bacillota</taxon>
        <taxon>Erysipelotrichia</taxon>
        <taxon>Erysipelotrichales</taxon>
        <taxon>Erysipelotrichaceae</taxon>
        <taxon>Amedibacillus</taxon>
    </lineage>
</organism>
<feature type="transmembrane region" description="Helical" evidence="1">
    <location>
        <begin position="6"/>
        <end position="26"/>
    </location>
</feature>
<dbReference type="CDD" id="cd06259">
    <property type="entry name" value="YdcF-like"/>
    <property type="match status" value="1"/>
</dbReference>
<reference evidence="3" key="2">
    <citation type="submission" date="2023-06" db="EMBL/GenBank/DDBJ databases">
        <authorList>
            <person name="Zeman M."/>
            <person name="Kubasova T."/>
            <person name="Jahodarova E."/>
            <person name="Nykrynova M."/>
            <person name="Rychlik I."/>
        </authorList>
    </citation>
    <scope>NUCLEOTIDE SEQUENCE</scope>
    <source>
        <strain evidence="3">ET39</strain>
    </source>
</reference>
<dbReference type="InterPro" id="IPR014729">
    <property type="entry name" value="Rossmann-like_a/b/a_fold"/>
</dbReference>
<dbReference type="RefSeq" id="WP_289606860.1">
    <property type="nucleotide sequence ID" value="NZ_JAUDCG010000005.1"/>
</dbReference>
<evidence type="ECO:0000256" key="1">
    <source>
        <dbReference type="SAM" id="Phobius"/>
    </source>
</evidence>
<proteinExistence type="predicted"/>
<sequence length="198" mass="23142">MPILAIIITSLVSILVAGAIVLLHFFPRAPRQQHAHYDFALVLGCPCRPDGSLSRMQRRRMDHALWLYEQNACSLLIVSGGSVKNEHGEADAMLAYARRQHAIHAEAETRATNTYENFVYARALWEKHHCHSAIIVTSPFHARRANYFAKRYFSDYCISTYAQHDRLRNWPIEWYCMCKCLWIEWKIHRQNKTGKQKR</sequence>
<keyword evidence="1" id="KW-1133">Transmembrane helix</keyword>
<dbReference type="Pfam" id="PF02698">
    <property type="entry name" value="DUF218"/>
    <property type="match status" value="1"/>
</dbReference>
<feature type="domain" description="DUF218" evidence="2">
    <location>
        <begin position="38"/>
        <end position="152"/>
    </location>
</feature>
<dbReference type="PANTHER" id="PTHR30336">
    <property type="entry name" value="INNER MEMBRANE PROTEIN, PROBABLE PERMEASE"/>
    <property type="match status" value="1"/>
</dbReference>
<dbReference type="Proteomes" id="UP001529340">
    <property type="component" value="Unassembled WGS sequence"/>
</dbReference>
<reference evidence="3" key="1">
    <citation type="submission" date="2023-06" db="EMBL/GenBank/DDBJ databases">
        <title>Identification and characterization of horizontal gene transfer across gut microbiota members of farm animals based on homology search.</title>
        <authorList>
            <person name="Schwarzerova J."/>
            <person name="Nykrynova M."/>
            <person name="Jureckova K."/>
            <person name="Cejkova D."/>
            <person name="Rychlik I."/>
        </authorList>
    </citation>
    <scope>NUCLEOTIDE SEQUENCE</scope>
    <source>
        <strain evidence="3">ET39</strain>
    </source>
</reference>
<keyword evidence="4" id="KW-1185">Reference proteome</keyword>
<evidence type="ECO:0000313" key="4">
    <source>
        <dbReference type="Proteomes" id="UP001529340"/>
    </source>
</evidence>
<keyword evidence="1" id="KW-0472">Membrane</keyword>
<dbReference type="InterPro" id="IPR051599">
    <property type="entry name" value="Cell_Envelope_Assoc"/>
</dbReference>